<evidence type="ECO:0000259" key="1">
    <source>
        <dbReference type="Pfam" id="PF12937"/>
    </source>
</evidence>
<dbReference type="Proteomes" id="UP000006671">
    <property type="component" value="Unassembled WGS sequence"/>
</dbReference>
<name>D2V1C1_NAEGR</name>
<dbReference type="Pfam" id="PF12937">
    <property type="entry name" value="F-box-like"/>
    <property type="match status" value="1"/>
</dbReference>
<evidence type="ECO:0000313" key="3">
    <source>
        <dbReference type="Proteomes" id="UP000006671"/>
    </source>
</evidence>
<dbReference type="InterPro" id="IPR015943">
    <property type="entry name" value="WD40/YVTN_repeat-like_dom_sf"/>
</dbReference>
<sequence>MIRKKVRRNPASGDGAQSLEELNRIRKEQYLKKKAMLQDLVNAQKKDIPIQYIILIKQYEDETFDEIYVALDPMLHIFSFLSPHDLLLKVGLVCKSWYFLSFRTNFLWQSLYYKEFGDVQARPIHTALLDEDDDSEFDGHWKKVFSFRVDLRNKWYNNSPDRVGYCDIMESEIVKSTRTKYTNKGELFRKDAHTACVGEDEIGTESENKKLYRVNPEDRSTITTMCLIGSDRLLAGDARGVIKLFNLRSFQQVKKFVGAHQTSVHKIVAITPEHLKFKSDDMSVLGYSFKLEATHHYFLSNDFQNNSICVWDLETGLLLKRFRGTDKVHSVSGSSTHLNGTVLDMRICTINEYGPVLFVITPKNVEIYELNTLRLLKLYRPFYEPKKHEIVTKKLIDAAIESFDKDDIEVEQEEEEADDNFDDDTGMNQPSKTLVCFELLDGNTFAFVSGDMKLYVYNLSNGICVKKMDMKHTKMLDIDNYNRPTSIDSFKKKYNKFKESDVLITQIAKTNLEGQIALVLSLRPSGYNGYDPLKSYIKYFDYRFGCENPVRSCQVGNYDYYSSGKIFFDDDKIIQCTQSHIQLLGRWDGTLKQELLPTLNVGYYTIANFIADDRFLIMGTSFGGIVVNDYGGNLLYWSDLKGRKLVDDEPKEEDKMDDSQD</sequence>
<dbReference type="InterPro" id="IPR036047">
    <property type="entry name" value="F-box-like_dom_sf"/>
</dbReference>
<proteinExistence type="predicted"/>
<reference evidence="2 3" key="1">
    <citation type="journal article" date="2010" name="Cell">
        <title>The genome of Naegleria gruberi illuminates early eukaryotic versatility.</title>
        <authorList>
            <person name="Fritz-Laylin L.K."/>
            <person name="Prochnik S.E."/>
            <person name="Ginger M.L."/>
            <person name="Dacks J.B."/>
            <person name="Carpenter M.L."/>
            <person name="Field M.C."/>
            <person name="Kuo A."/>
            <person name="Paredez A."/>
            <person name="Chapman J."/>
            <person name="Pham J."/>
            <person name="Shu S."/>
            <person name="Neupane R."/>
            <person name="Cipriano M."/>
            <person name="Mancuso J."/>
            <person name="Tu H."/>
            <person name="Salamov A."/>
            <person name="Lindquist E."/>
            <person name="Shapiro H."/>
            <person name="Lucas S."/>
            <person name="Grigoriev I.V."/>
            <person name="Cande W.Z."/>
            <person name="Fulton C."/>
            <person name="Rokhsar D.S."/>
            <person name="Dawson S.C."/>
        </authorList>
    </citation>
    <scope>NUCLEOTIDE SEQUENCE [LARGE SCALE GENOMIC DNA]</scope>
    <source>
        <strain evidence="2 3">NEG-M</strain>
    </source>
</reference>
<keyword evidence="3" id="KW-1185">Reference proteome</keyword>
<dbReference type="OMA" id="CKSWYFL"/>
<dbReference type="OrthoDB" id="10254282at2759"/>
<dbReference type="VEuPathDB" id="AmoebaDB:NAEGRDRAFT_78227"/>
<dbReference type="EMBL" id="GG738848">
    <property type="protein sequence ID" value="EFC49280.1"/>
    <property type="molecule type" value="Genomic_DNA"/>
</dbReference>
<dbReference type="AlphaFoldDB" id="D2V1C1"/>
<dbReference type="Gene3D" id="2.130.10.10">
    <property type="entry name" value="YVTN repeat-like/Quinoprotein amine dehydrogenase"/>
    <property type="match status" value="1"/>
</dbReference>
<dbReference type="InterPro" id="IPR001810">
    <property type="entry name" value="F-box_dom"/>
</dbReference>
<gene>
    <name evidence="2" type="ORF">NAEGRDRAFT_78227</name>
</gene>
<protein>
    <recommendedName>
        <fullName evidence="1">F-box domain-containing protein</fullName>
    </recommendedName>
</protein>
<dbReference type="GeneID" id="8862599"/>
<dbReference type="RefSeq" id="XP_002682024.1">
    <property type="nucleotide sequence ID" value="XM_002681978.1"/>
</dbReference>
<dbReference type="InterPro" id="IPR036322">
    <property type="entry name" value="WD40_repeat_dom_sf"/>
</dbReference>
<accession>D2V1C1</accession>
<dbReference type="InParanoid" id="D2V1C1"/>
<dbReference type="SUPFAM" id="SSF81383">
    <property type="entry name" value="F-box domain"/>
    <property type="match status" value="1"/>
</dbReference>
<dbReference type="KEGG" id="ngr:NAEGRDRAFT_78227"/>
<evidence type="ECO:0000313" key="2">
    <source>
        <dbReference type="EMBL" id="EFC49280.1"/>
    </source>
</evidence>
<dbReference type="Gene3D" id="1.20.1280.50">
    <property type="match status" value="1"/>
</dbReference>
<organism evidence="3">
    <name type="scientific">Naegleria gruberi</name>
    <name type="common">Amoeba</name>
    <dbReference type="NCBI Taxonomy" id="5762"/>
    <lineage>
        <taxon>Eukaryota</taxon>
        <taxon>Discoba</taxon>
        <taxon>Heterolobosea</taxon>
        <taxon>Tetramitia</taxon>
        <taxon>Eutetramitia</taxon>
        <taxon>Vahlkampfiidae</taxon>
        <taxon>Naegleria</taxon>
    </lineage>
</organism>
<feature type="domain" description="F-box" evidence="1">
    <location>
        <begin position="74"/>
        <end position="113"/>
    </location>
</feature>
<dbReference type="SUPFAM" id="SSF50978">
    <property type="entry name" value="WD40 repeat-like"/>
    <property type="match status" value="1"/>
</dbReference>